<dbReference type="RefSeq" id="WP_189692962.1">
    <property type="nucleotide sequence ID" value="NZ_BNCM01000003.1"/>
</dbReference>
<dbReference type="PANTHER" id="PTHR30250:SF11">
    <property type="entry name" value="O-ANTIGEN TRANSPORTER-RELATED"/>
    <property type="match status" value="1"/>
</dbReference>
<keyword evidence="3 6" id="KW-0812">Transmembrane</keyword>
<feature type="transmembrane region" description="Helical" evidence="6">
    <location>
        <begin position="342"/>
        <end position="362"/>
    </location>
</feature>
<evidence type="ECO:0000256" key="2">
    <source>
        <dbReference type="ARBA" id="ARBA00022475"/>
    </source>
</evidence>
<keyword evidence="8" id="KW-1185">Reference proteome</keyword>
<evidence type="ECO:0000313" key="7">
    <source>
        <dbReference type="EMBL" id="MBL0706597.1"/>
    </source>
</evidence>
<organism evidence="7 8">
    <name type="scientific">Sinomonas cellulolyticus</name>
    <dbReference type="NCBI Taxonomy" id="2801916"/>
    <lineage>
        <taxon>Bacteria</taxon>
        <taxon>Bacillati</taxon>
        <taxon>Actinomycetota</taxon>
        <taxon>Actinomycetes</taxon>
        <taxon>Micrococcales</taxon>
        <taxon>Micrococcaceae</taxon>
        <taxon>Sinomonas</taxon>
    </lineage>
</organism>
<keyword evidence="4 6" id="KW-1133">Transmembrane helix</keyword>
<feature type="transmembrane region" description="Helical" evidence="6">
    <location>
        <begin position="278"/>
        <end position="300"/>
    </location>
</feature>
<feature type="transmembrane region" description="Helical" evidence="6">
    <location>
        <begin position="69"/>
        <end position="95"/>
    </location>
</feature>
<sequence length="394" mass="40651">MSSAVAAVAGVAIMFVSSHTLTPADNAEFLSFWAGLFFICGLLGGVQTEATRAVSEMSRDSVSRSGARVTSAAMIVGGAAGAILLVLSPLLATVVFKRDGWIAVACLTVTALTFPLHSALSGVLQGLRQWDRFGQLVSLEATLRLAGVAVAGGLGAALGGIEAACLTSLLAWVLMLLASRRARVALRVRTSLTLSVLLANVGHTLLSAASSAALVVGFPILLKLTTSTQDYALTAPLLLAVSLTRAPIMIPLQAFQGVAIAHIARNPDAGWRALSKPLMWVSLIGALGTALAWFIGPSIILLFGPAYIVTPLVVSALTLAAVLMAILTLLGTVVVSLGHHAAFSRGWLAATIVCIGVLLLPLETDLRTVLSLTVGPLCGAVIHALSLRPPRRNG</sequence>
<dbReference type="Proteomes" id="UP000639051">
    <property type="component" value="Unassembled WGS sequence"/>
</dbReference>
<accession>A0ABS1K5K8</accession>
<evidence type="ECO:0000256" key="1">
    <source>
        <dbReference type="ARBA" id="ARBA00004651"/>
    </source>
</evidence>
<name>A0ABS1K5K8_9MICC</name>
<protein>
    <recommendedName>
        <fullName evidence="9">Polysaccharide biosynthesis protein</fullName>
    </recommendedName>
</protein>
<comment type="subcellular location">
    <subcellularLocation>
        <location evidence="1">Cell membrane</location>
        <topology evidence="1">Multi-pass membrane protein</topology>
    </subcellularLocation>
</comment>
<dbReference type="PANTHER" id="PTHR30250">
    <property type="entry name" value="PST FAMILY PREDICTED COLANIC ACID TRANSPORTER"/>
    <property type="match status" value="1"/>
</dbReference>
<feature type="transmembrane region" description="Helical" evidence="6">
    <location>
        <begin position="368"/>
        <end position="387"/>
    </location>
</feature>
<feature type="transmembrane region" description="Helical" evidence="6">
    <location>
        <begin position="101"/>
        <end position="124"/>
    </location>
</feature>
<keyword evidence="5 6" id="KW-0472">Membrane</keyword>
<feature type="transmembrane region" description="Helical" evidence="6">
    <location>
        <begin position="30"/>
        <end position="48"/>
    </location>
</feature>
<evidence type="ECO:0008006" key="9">
    <source>
        <dbReference type="Google" id="ProtNLM"/>
    </source>
</evidence>
<feature type="transmembrane region" description="Helical" evidence="6">
    <location>
        <begin position="160"/>
        <end position="179"/>
    </location>
</feature>
<feature type="transmembrane region" description="Helical" evidence="6">
    <location>
        <begin position="233"/>
        <end position="258"/>
    </location>
</feature>
<feature type="transmembrane region" description="Helical" evidence="6">
    <location>
        <begin position="306"/>
        <end position="330"/>
    </location>
</feature>
<reference evidence="7 8" key="1">
    <citation type="submission" date="2021-01" db="EMBL/GenBank/DDBJ databases">
        <title>Genome public.</title>
        <authorList>
            <person name="Liu C."/>
            <person name="Sun Q."/>
        </authorList>
    </citation>
    <scope>NUCLEOTIDE SEQUENCE [LARGE SCALE GENOMIC DNA]</scope>
    <source>
        <strain evidence="7 8">JC656</strain>
    </source>
</reference>
<evidence type="ECO:0000256" key="5">
    <source>
        <dbReference type="ARBA" id="ARBA00023136"/>
    </source>
</evidence>
<evidence type="ECO:0000313" key="8">
    <source>
        <dbReference type="Proteomes" id="UP000639051"/>
    </source>
</evidence>
<feature type="transmembrane region" description="Helical" evidence="6">
    <location>
        <begin position="191"/>
        <end position="221"/>
    </location>
</feature>
<keyword evidence="2" id="KW-1003">Cell membrane</keyword>
<evidence type="ECO:0000256" key="6">
    <source>
        <dbReference type="SAM" id="Phobius"/>
    </source>
</evidence>
<gene>
    <name evidence="7" type="ORF">JJE72_13960</name>
</gene>
<proteinExistence type="predicted"/>
<evidence type="ECO:0000256" key="4">
    <source>
        <dbReference type="ARBA" id="ARBA00022989"/>
    </source>
</evidence>
<comment type="caution">
    <text evidence="7">The sequence shown here is derived from an EMBL/GenBank/DDBJ whole genome shotgun (WGS) entry which is preliminary data.</text>
</comment>
<evidence type="ECO:0000256" key="3">
    <source>
        <dbReference type="ARBA" id="ARBA00022692"/>
    </source>
</evidence>
<dbReference type="InterPro" id="IPR050833">
    <property type="entry name" value="Poly_Biosynth_Transport"/>
</dbReference>
<dbReference type="EMBL" id="JAERRC010000030">
    <property type="protein sequence ID" value="MBL0706597.1"/>
    <property type="molecule type" value="Genomic_DNA"/>
</dbReference>